<feature type="chain" id="PRO_5046588680" description="Methanolan biosynthesis EpsI domain-containing protein" evidence="1">
    <location>
        <begin position="31"/>
        <end position="248"/>
    </location>
</feature>
<protein>
    <recommendedName>
        <fullName evidence="4">Methanolan biosynthesis EpsI domain-containing protein</fullName>
    </recommendedName>
</protein>
<reference evidence="2 3" key="1">
    <citation type="submission" date="2023-07" db="EMBL/GenBank/DDBJ databases">
        <title>Genomic Encyclopedia of Type Strains, Phase IV (KMG-IV): sequencing the most valuable type-strain genomes for metagenomic binning, comparative biology and taxonomic classification.</title>
        <authorList>
            <person name="Goeker M."/>
        </authorList>
    </citation>
    <scope>NUCLEOTIDE SEQUENCE [LARGE SCALE GENOMIC DNA]</scope>
    <source>
        <strain evidence="2 3">DSM 18695</strain>
    </source>
</reference>
<dbReference type="Gene3D" id="3.30.565.40">
    <property type="entry name" value="Fervidobacterium nodosum Rt17-B1 like"/>
    <property type="match status" value="1"/>
</dbReference>
<organism evidence="2 3">
    <name type="scientific">Caulobacter ginsengisoli</name>
    <dbReference type="NCBI Taxonomy" id="400775"/>
    <lineage>
        <taxon>Bacteria</taxon>
        <taxon>Pseudomonadati</taxon>
        <taxon>Pseudomonadota</taxon>
        <taxon>Alphaproteobacteria</taxon>
        <taxon>Caulobacterales</taxon>
        <taxon>Caulobacteraceae</taxon>
        <taxon>Caulobacter</taxon>
    </lineage>
</organism>
<feature type="signal peptide" evidence="1">
    <location>
        <begin position="1"/>
        <end position="30"/>
    </location>
</feature>
<evidence type="ECO:0000256" key="1">
    <source>
        <dbReference type="SAM" id="SignalP"/>
    </source>
</evidence>
<evidence type="ECO:0000313" key="2">
    <source>
        <dbReference type="EMBL" id="MDQ0465143.1"/>
    </source>
</evidence>
<keyword evidence="3" id="KW-1185">Reference proteome</keyword>
<dbReference type="EMBL" id="JAUSVS010000005">
    <property type="protein sequence ID" value="MDQ0465143.1"/>
    <property type="molecule type" value="Genomic_DNA"/>
</dbReference>
<dbReference type="Proteomes" id="UP001228905">
    <property type="component" value="Unassembled WGS sequence"/>
</dbReference>
<accession>A0ABU0IT14</accession>
<dbReference type="RefSeq" id="WP_307350290.1">
    <property type="nucleotide sequence ID" value="NZ_JAUSVS010000005.1"/>
</dbReference>
<keyword evidence="1" id="KW-0732">Signal</keyword>
<gene>
    <name evidence="2" type="ORF">QO010_002927</name>
</gene>
<evidence type="ECO:0000313" key="3">
    <source>
        <dbReference type="Proteomes" id="UP001228905"/>
    </source>
</evidence>
<comment type="caution">
    <text evidence="2">The sequence shown here is derived from an EMBL/GenBank/DDBJ whole genome shotgun (WGS) entry which is preliminary data.</text>
</comment>
<sequence length="248" mass="26698">MRRLGLALAALALIAAAPATVRLSATALMAKDFWATPRILAPSTPQTAKINAALDRADGRARKLLTECKSGGENFLERGVSVDAYGPRFLSLFIANSIYCGGAHPETWQIALTYDLTTGRPIDWAQYLPADLVSVTALEDQGDGSKIGVLKSPALLAWYRAAVAREGLQDNAWWAECKDVYDTEDLALVLWIDAKQGGVMAQASSLPHAVQACVSPQMLSIAELRKRGAKPALADAIAAMQRARGWRH</sequence>
<evidence type="ECO:0008006" key="4">
    <source>
        <dbReference type="Google" id="ProtNLM"/>
    </source>
</evidence>
<name>A0ABU0IT14_9CAUL</name>
<proteinExistence type="predicted"/>